<dbReference type="InterPro" id="IPR004263">
    <property type="entry name" value="Exostosin"/>
</dbReference>
<evidence type="ECO:0000313" key="3">
    <source>
        <dbReference type="Proteomes" id="UP000201252"/>
    </source>
</evidence>
<name>M4QPL1_9CAUD</name>
<keyword evidence="3" id="KW-1185">Reference proteome</keyword>
<protein>
    <recommendedName>
        <fullName evidence="1">Exostosin GT47 domain-containing protein</fullName>
    </recommendedName>
</protein>
<evidence type="ECO:0000259" key="1">
    <source>
        <dbReference type="Pfam" id="PF03016"/>
    </source>
</evidence>
<dbReference type="EMBL" id="HQ633071">
    <property type="protein sequence ID" value="AGH31565.1"/>
    <property type="molecule type" value="Genomic_DNA"/>
</dbReference>
<dbReference type="Proteomes" id="UP000201252">
    <property type="component" value="Segment"/>
</dbReference>
<dbReference type="RefSeq" id="YP_007674417.1">
    <property type="nucleotide sequence ID" value="NC_020851.1"/>
</dbReference>
<reference evidence="2 3" key="1">
    <citation type="submission" date="2010-10" db="EMBL/GenBank/DDBJ databases">
        <title>The Genome Sequence of Synechococcus phage S-SKS1.</title>
        <authorList>
            <consortium name="The Broad Institute Genome Sequencing Platform"/>
            <person name="Henn M.R."/>
            <person name="Clokie M."/>
            <person name="Levin J."/>
            <person name="Malboeuf C."/>
            <person name="Casali M."/>
            <person name="Russ C."/>
            <person name="Lennon N."/>
            <person name="Chapman S.B."/>
            <person name="Erlich R."/>
            <person name="Young S.K."/>
            <person name="Yandava C."/>
            <person name="Zeng Q."/>
            <person name="Alvarado L."/>
            <person name="Anderson S."/>
            <person name="Berlin A."/>
            <person name="Chen Z."/>
            <person name="Freedman E."/>
            <person name="Gellesch M."/>
            <person name="Goldberg J."/>
            <person name="Green L."/>
            <person name="Griggs A."/>
            <person name="Gujja S."/>
            <person name="Heilman E.R."/>
            <person name="Heiman D."/>
            <person name="Hollinger A."/>
            <person name="Howarth C."/>
            <person name="Larson L."/>
            <person name="Mehta T."/>
            <person name="Pearson M."/>
            <person name="Roberts A."/>
            <person name="Ryan E."/>
            <person name="Saif S."/>
            <person name="Shea T."/>
            <person name="Shenoy N."/>
            <person name="Sisk P."/>
            <person name="Stolte C."/>
            <person name="Sykes S."/>
            <person name="White J."/>
            <person name="Haas B."/>
            <person name="Nusbaum C."/>
            <person name="Birren B."/>
        </authorList>
    </citation>
    <scope>NUCLEOTIDE SEQUENCE [LARGE SCALE GENOMIC DNA]</scope>
</reference>
<evidence type="ECO:0000313" key="2">
    <source>
        <dbReference type="EMBL" id="AGH31565.1"/>
    </source>
</evidence>
<proteinExistence type="predicted"/>
<dbReference type="PANTHER" id="PTHR11062">
    <property type="entry name" value="EXOSTOSIN HEPARAN SULFATE GLYCOSYLTRANSFERASE -RELATED"/>
    <property type="match status" value="1"/>
</dbReference>
<gene>
    <name evidence="2" type="ORF">SWZG_00052</name>
</gene>
<sequence>MKEDYLRPKSLTPTYPPYHQGEYLEEYFYSHYQQLEDKPEREYIDIFWSNIFCNKIWAGQPYPDLQNLMYDTLSSDGSYFTICQQDDGPFEDFPEDTMIFCAGGNRKKGNVIPIPLVCSSIPETPKQEQKYFASFIGSNTYWVRTDMMKAFRGKDDCLVKAGNWDINVGEEKLNNFLDVMSASKFSLCPRGYGTTSFRLYESFQLNTVPVYISDDHALPWSDELDWEEFCVIIDDDNIGNAYDILKSISDDTYNEMLKKGKELYQDYFSLQGVFENIIKRV</sequence>
<organism evidence="2 3">
    <name type="scientific">Synechococcus phage S-SKS1</name>
    <dbReference type="NCBI Taxonomy" id="754042"/>
    <lineage>
        <taxon>Viruses</taxon>
        <taxon>Duplodnaviria</taxon>
        <taxon>Heunggongvirae</taxon>
        <taxon>Uroviricota</taxon>
        <taxon>Caudoviricetes</taxon>
        <taxon>Llyrvirus</taxon>
        <taxon>Llyrvirus SSKS1</taxon>
    </lineage>
</organism>
<dbReference type="Pfam" id="PF03016">
    <property type="entry name" value="Exostosin_GT47"/>
    <property type="match status" value="1"/>
</dbReference>
<dbReference type="GeneID" id="15010953"/>
<dbReference type="GO" id="GO:0016757">
    <property type="term" value="F:glycosyltransferase activity"/>
    <property type="evidence" value="ECO:0007669"/>
    <property type="project" value="InterPro"/>
</dbReference>
<dbReference type="InterPro" id="IPR040911">
    <property type="entry name" value="Exostosin_GT47"/>
</dbReference>
<feature type="domain" description="Exostosin GT47" evidence="1">
    <location>
        <begin position="119"/>
        <end position="248"/>
    </location>
</feature>
<accession>M4QPL1</accession>
<dbReference type="KEGG" id="vg:15010953"/>